<dbReference type="InterPro" id="IPR039425">
    <property type="entry name" value="RNA_pol_sigma-70-like"/>
</dbReference>
<evidence type="ECO:0000259" key="6">
    <source>
        <dbReference type="Pfam" id="PF08281"/>
    </source>
</evidence>
<evidence type="ECO:0000256" key="1">
    <source>
        <dbReference type="ARBA" id="ARBA00010641"/>
    </source>
</evidence>
<dbReference type="InterPro" id="IPR036388">
    <property type="entry name" value="WH-like_DNA-bd_sf"/>
</dbReference>
<dbReference type="Pfam" id="PF08281">
    <property type="entry name" value="Sigma70_r4_2"/>
    <property type="match status" value="1"/>
</dbReference>
<dbReference type="PANTHER" id="PTHR43133:SF46">
    <property type="entry name" value="RNA POLYMERASE SIGMA-70 FACTOR ECF SUBFAMILY"/>
    <property type="match status" value="1"/>
</dbReference>
<dbReference type="InterPro" id="IPR013324">
    <property type="entry name" value="RNA_pol_sigma_r3/r4-like"/>
</dbReference>
<dbReference type="GO" id="GO:0006352">
    <property type="term" value="P:DNA-templated transcription initiation"/>
    <property type="evidence" value="ECO:0007669"/>
    <property type="project" value="InterPro"/>
</dbReference>
<keyword evidence="8" id="KW-1185">Reference proteome</keyword>
<dbReference type="CDD" id="cd06171">
    <property type="entry name" value="Sigma70_r4"/>
    <property type="match status" value="1"/>
</dbReference>
<reference evidence="7 8" key="1">
    <citation type="submission" date="2016-10" db="EMBL/GenBank/DDBJ databases">
        <authorList>
            <person name="de Groot N.N."/>
        </authorList>
    </citation>
    <scope>NUCLEOTIDE SEQUENCE [LARGE SCALE GENOMIC DNA]</scope>
    <source>
        <strain evidence="7 8">DSM 25186</strain>
    </source>
</reference>
<dbReference type="AlphaFoldDB" id="A0A1G9GKM2"/>
<evidence type="ECO:0000256" key="2">
    <source>
        <dbReference type="ARBA" id="ARBA00023015"/>
    </source>
</evidence>
<name>A0A1G9GKM2_9BACT</name>
<dbReference type="InterPro" id="IPR014327">
    <property type="entry name" value="RNA_pol_sigma70_bacteroid"/>
</dbReference>
<dbReference type="SUPFAM" id="SSF88946">
    <property type="entry name" value="Sigma2 domain of RNA polymerase sigma factors"/>
    <property type="match status" value="1"/>
</dbReference>
<dbReference type="Pfam" id="PF04542">
    <property type="entry name" value="Sigma70_r2"/>
    <property type="match status" value="1"/>
</dbReference>
<evidence type="ECO:0000256" key="4">
    <source>
        <dbReference type="ARBA" id="ARBA00023163"/>
    </source>
</evidence>
<feature type="domain" description="RNA polymerase sigma-70 region 2" evidence="5">
    <location>
        <begin position="20"/>
        <end position="85"/>
    </location>
</feature>
<dbReference type="RefSeq" id="WP_089681994.1">
    <property type="nucleotide sequence ID" value="NZ_FNFO01000004.1"/>
</dbReference>
<evidence type="ECO:0000256" key="3">
    <source>
        <dbReference type="ARBA" id="ARBA00023082"/>
    </source>
</evidence>
<sequence>MPPTGTTSFDLRDEKTFEALFREHYGPLVQFATKYVGKDETAEELVQELFSTLWIKAEALEIRTSLKSYLFGAVRNACLNHLKHEKVKQAYTLHVQHGPTHAPELDFLELEELKEKIEQAMDQLPEKCRAIFEMSRYEGKKYQEIADALQLSVKTVENQMGKALRILREALKDYLPLLVWLLADGGIW</sequence>
<dbReference type="Gene3D" id="1.10.1740.10">
    <property type="match status" value="1"/>
</dbReference>
<dbReference type="SUPFAM" id="SSF88659">
    <property type="entry name" value="Sigma3 and sigma4 domains of RNA polymerase sigma factors"/>
    <property type="match status" value="1"/>
</dbReference>
<comment type="similarity">
    <text evidence="1">Belongs to the sigma-70 factor family. ECF subfamily.</text>
</comment>
<dbReference type="InterPro" id="IPR014284">
    <property type="entry name" value="RNA_pol_sigma-70_dom"/>
</dbReference>
<accession>A0A1G9GKM2</accession>
<dbReference type="Gene3D" id="1.10.10.10">
    <property type="entry name" value="Winged helix-like DNA-binding domain superfamily/Winged helix DNA-binding domain"/>
    <property type="match status" value="1"/>
</dbReference>
<dbReference type="GO" id="GO:0016987">
    <property type="term" value="F:sigma factor activity"/>
    <property type="evidence" value="ECO:0007669"/>
    <property type="project" value="UniProtKB-KW"/>
</dbReference>
<dbReference type="NCBIfam" id="TIGR02937">
    <property type="entry name" value="sigma70-ECF"/>
    <property type="match status" value="1"/>
</dbReference>
<dbReference type="InterPro" id="IPR013249">
    <property type="entry name" value="RNA_pol_sigma70_r4_t2"/>
</dbReference>
<dbReference type="InterPro" id="IPR013325">
    <property type="entry name" value="RNA_pol_sigma_r2"/>
</dbReference>
<dbReference type="GO" id="GO:0003677">
    <property type="term" value="F:DNA binding"/>
    <property type="evidence" value="ECO:0007669"/>
    <property type="project" value="InterPro"/>
</dbReference>
<keyword evidence="3" id="KW-0731">Sigma factor</keyword>
<dbReference type="NCBIfam" id="TIGR02985">
    <property type="entry name" value="Sig70_bacteroi1"/>
    <property type="match status" value="1"/>
</dbReference>
<dbReference type="STRING" id="1075417.SAMN05421823_104141"/>
<dbReference type="OrthoDB" id="1524077at2"/>
<feature type="domain" description="RNA polymerase sigma factor 70 region 4 type 2" evidence="6">
    <location>
        <begin position="115"/>
        <end position="165"/>
    </location>
</feature>
<evidence type="ECO:0000313" key="8">
    <source>
        <dbReference type="Proteomes" id="UP000198510"/>
    </source>
</evidence>
<evidence type="ECO:0000313" key="7">
    <source>
        <dbReference type="EMBL" id="SDL01186.1"/>
    </source>
</evidence>
<proteinExistence type="inferred from homology"/>
<dbReference type="Proteomes" id="UP000198510">
    <property type="component" value="Unassembled WGS sequence"/>
</dbReference>
<keyword evidence="2" id="KW-0805">Transcription regulation</keyword>
<evidence type="ECO:0000259" key="5">
    <source>
        <dbReference type="Pfam" id="PF04542"/>
    </source>
</evidence>
<protein>
    <submittedName>
        <fullName evidence="7">RNA polymerase sigma-70 factor, ECF subfamily</fullName>
    </submittedName>
</protein>
<organism evidence="7 8">
    <name type="scientific">Catalinimonas alkaloidigena</name>
    <dbReference type="NCBI Taxonomy" id="1075417"/>
    <lineage>
        <taxon>Bacteria</taxon>
        <taxon>Pseudomonadati</taxon>
        <taxon>Bacteroidota</taxon>
        <taxon>Cytophagia</taxon>
        <taxon>Cytophagales</taxon>
        <taxon>Catalimonadaceae</taxon>
        <taxon>Catalinimonas</taxon>
    </lineage>
</organism>
<gene>
    <name evidence="7" type="ORF">SAMN05421823_104141</name>
</gene>
<dbReference type="PANTHER" id="PTHR43133">
    <property type="entry name" value="RNA POLYMERASE ECF-TYPE SIGMA FACTO"/>
    <property type="match status" value="1"/>
</dbReference>
<dbReference type="EMBL" id="FNFO01000004">
    <property type="protein sequence ID" value="SDL01186.1"/>
    <property type="molecule type" value="Genomic_DNA"/>
</dbReference>
<dbReference type="InterPro" id="IPR007627">
    <property type="entry name" value="RNA_pol_sigma70_r2"/>
</dbReference>
<keyword evidence="4" id="KW-0804">Transcription</keyword>